<organism evidence="1">
    <name type="scientific">viral metagenome</name>
    <dbReference type="NCBI Taxonomy" id="1070528"/>
    <lineage>
        <taxon>unclassified sequences</taxon>
        <taxon>metagenomes</taxon>
        <taxon>organismal metagenomes</taxon>
    </lineage>
</organism>
<sequence length="351" mass="40231">MDLFESMLKNDSTFGLYKTCDYIKNDGIEKLEIEWINMTAHIGKFIDIKNNAGDTWVHVNAELDKLIVADRLSVVDALVMTAKLYLLFQKVNRVYKEETIKNLRDNVIENFPEDAMLSYAGLQKFSRIIPSIEDETYPFYNRILAGLTHMLSKNDATLLRTALEYLTRKKNKMQMPNIWPAPNIKESNKGDPVWFLWGFLLLHFEDQKIATNFNLFLWKFKNTPAEKNQRIGLLWAAPFCIRTNVAILWNKEELRIIEKVKGVAKSLWEEVNAESESQPVGIMQSFYPRTSMHMEPLFPTEIDNSRDRNPQNEMMMRNGVGMGGGGMSGGVGNTTKVLKINTKEGSGGFNL</sequence>
<protein>
    <submittedName>
        <fullName evidence="1">Uncharacterized protein</fullName>
    </submittedName>
</protein>
<evidence type="ECO:0000313" key="1">
    <source>
        <dbReference type="EMBL" id="QHU20947.1"/>
    </source>
</evidence>
<accession>A0A6C0KW88</accession>
<name>A0A6C0KW88_9ZZZZ</name>
<reference evidence="1" key="1">
    <citation type="journal article" date="2020" name="Nature">
        <title>Giant virus diversity and host interactions through global metagenomics.</title>
        <authorList>
            <person name="Schulz F."/>
            <person name="Roux S."/>
            <person name="Paez-Espino D."/>
            <person name="Jungbluth S."/>
            <person name="Walsh D.A."/>
            <person name="Denef V.J."/>
            <person name="McMahon K.D."/>
            <person name="Konstantinidis K.T."/>
            <person name="Eloe-Fadrosh E.A."/>
            <person name="Kyrpides N.C."/>
            <person name="Woyke T."/>
        </authorList>
    </citation>
    <scope>NUCLEOTIDE SEQUENCE</scope>
    <source>
        <strain evidence="1">GVMAG-S-3300013094-100</strain>
    </source>
</reference>
<proteinExistence type="predicted"/>
<dbReference type="AlphaFoldDB" id="A0A6C0KW88"/>
<dbReference type="EMBL" id="MN740976">
    <property type="protein sequence ID" value="QHU20947.1"/>
    <property type="molecule type" value="Genomic_DNA"/>
</dbReference>